<keyword evidence="3" id="KW-1185">Reference proteome</keyword>
<protein>
    <submittedName>
        <fullName evidence="2">Methyltransferase domain-containing protein</fullName>
    </submittedName>
</protein>
<dbReference type="Gene3D" id="3.40.50.150">
    <property type="entry name" value="Vaccinia Virus protein VP39"/>
    <property type="match status" value="1"/>
</dbReference>
<evidence type="ECO:0000259" key="1">
    <source>
        <dbReference type="Pfam" id="PF08241"/>
    </source>
</evidence>
<evidence type="ECO:0000313" key="2">
    <source>
        <dbReference type="EMBL" id="SFS91353.1"/>
    </source>
</evidence>
<dbReference type="Pfam" id="PF08241">
    <property type="entry name" value="Methyltransf_11"/>
    <property type="match status" value="1"/>
</dbReference>
<dbReference type="SUPFAM" id="SSF53335">
    <property type="entry name" value="S-adenosyl-L-methionine-dependent methyltransferases"/>
    <property type="match status" value="1"/>
</dbReference>
<sequence>MLTVGYHTFDVERAETLETAGRRYRFLSAEELLWALSLSPDDTVADLGSGTGFFTDDVAPHADHVYAVDVQAEMHEYYREKGVPETVDLVTSNVSDLPLEDGAVDAAFSTMTYHEFASDEALAEIRRVLRSGGRLVVDWTATGTGADGPPLEERYSADEAAAALRTAGFDVEHEAVRPETFLLIARLE</sequence>
<evidence type="ECO:0000313" key="3">
    <source>
        <dbReference type="Proteomes" id="UP000199199"/>
    </source>
</evidence>
<dbReference type="PANTHER" id="PTHR43861">
    <property type="entry name" value="TRANS-ACONITATE 2-METHYLTRANSFERASE-RELATED"/>
    <property type="match status" value="1"/>
</dbReference>
<dbReference type="EMBL" id="FOZS01000003">
    <property type="protein sequence ID" value="SFS91353.1"/>
    <property type="molecule type" value="Genomic_DNA"/>
</dbReference>
<dbReference type="InterPro" id="IPR013216">
    <property type="entry name" value="Methyltransf_11"/>
</dbReference>
<feature type="domain" description="Methyltransferase type 11" evidence="1">
    <location>
        <begin position="46"/>
        <end position="137"/>
    </location>
</feature>
<dbReference type="GO" id="GO:0032259">
    <property type="term" value="P:methylation"/>
    <property type="evidence" value="ECO:0007669"/>
    <property type="project" value="UniProtKB-KW"/>
</dbReference>
<dbReference type="AlphaFoldDB" id="A0A1I6TQ53"/>
<name>A0A1I6TQ53_9EURY</name>
<reference evidence="3" key="1">
    <citation type="submission" date="2016-10" db="EMBL/GenBank/DDBJ databases">
        <authorList>
            <person name="Varghese N."/>
            <person name="Submissions S."/>
        </authorList>
    </citation>
    <scope>NUCLEOTIDE SEQUENCE [LARGE SCALE GENOMIC DNA]</scope>
    <source>
        <strain evidence="3">DSM 22427</strain>
    </source>
</reference>
<accession>A0A1I6TQ53</accession>
<organism evidence="2 3">
    <name type="scientific">Halostagnicola kamekurae</name>
    <dbReference type="NCBI Taxonomy" id="619731"/>
    <lineage>
        <taxon>Archaea</taxon>
        <taxon>Methanobacteriati</taxon>
        <taxon>Methanobacteriota</taxon>
        <taxon>Stenosarchaea group</taxon>
        <taxon>Halobacteria</taxon>
        <taxon>Halobacteriales</taxon>
        <taxon>Natrialbaceae</taxon>
        <taxon>Halostagnicola</taxon>
    </lineage>
</organism>
<dbReference type="Proteomes" id="UP000199199">
    <property type="component" value="Unassembled WGS sequence"/>
</dbReference>
<dbReference type="CDD" id="cd02440">
    <property type="entry name" value="AdoMet_MTases"/>
    <property type="match status" value="1"/>
</dbReference>
<keyword evidence="2" id="KW-0489">Methyltransferase</keyword>
<dbReference type="InterPro" id="IPR029063">
    <property type="entry name" value="SAM-dependent_MTases_sf"/>
</dbReference>
<proteinExistence type="predicted"/>
<gene>
    <name evidence="2" type="ORF">SAMN04488556_3309</name>
</gene>
<keyword evidence="2" id="KW-0808">Transferase</keyword>
<dbReference type="GO" id="GO:0008757">
    <property type="term" value="F:S-adenosylmethionine-dependent methyltransferase activity"/>
    <property type="evidence" value="ECO:0007669"/>
    <property type="project" value="InterPro"/>
</dbReference>
<dbReference type="PANTHER" id="PTHR43861:SF1">
    <property type="entry name" value="TRANS-ACONITATE 2-METHYLTRANSFERASE"/>
    <property type="match status" value="1"/>
</dbReference>